<feature type="domain" description="NAD(P)-binding" evidence="1">
    <location>
        <begin position="14"/>
        <end position="117"/>
    </location>
</feature>
<organism evidence="2 3">
    <name type="scientific">Sphingopyxis macrogoltabida</name>
    <name type="common">Sphingomonas macrogoltabidus</name>
    <dbReference type="NCBI Taxonomy" id="33050"/>
    <lineage>
        <taxon>Bacteria</taxon>
        <taxon>Pseudomonadati</taxon>
        <taxon>Pseudomonadota</taxon>
        <taxon>Alphaproteobacteria</taxon>
        <taxon>Sphingomonadales</taxon>
        <taxon>Sphingomonadaceae</taxon>
        <taxon>Sphingopyxis</taxon>
    </lineage>
</organism>
<dbReference type="InterPro" id="IPR051783">
    <property type="entry name" value="NAD(P)-dependent_oxidoreduct"/>
</dbReference>
<dbReference type="RefSeq" id="WP_054588481.1">
    <property type="nucleotide sequence ID" value="NZ_CP012700.1"/>
</dbReference>
<dbReference type="OrthoDB" id="7170465at2"/>
<evidence type="ECO:0000259" key="1">
    <source>
        <dbReference type="Pfam" id="PF13460"/>
    </source>
</evidence>
<dbReference type="GO" id="GO:0005737">
    <property type="term" value="C:cytoplasm"/>
    <property type="evidence" value="ECO:0007669"/>
    <property type="project" value="TreeGrafter"/>
</dbReference>
<proteinExistence type="predicted"/>
<dbReference type="InterPro" id="IPR036291">
    <property type="entry name" value="NAD(P)-bd_dom_sf"/>
</dbReference>
<dbReference type="AlphaFoldDB" id="A0A0N9V006"/>
<accession>A0A0N9V006</accession>
<evidence type="ECO:0000313" key="2">
    <source>
        <dbReference type="EMBL" id="ALH81212.1"/>
    </source>
</evidence>
<dbReference type="Proteomes" id="UP000058074">
    <property type="component" value="Chromosome"/>
</dbReference>
<dbReference type="KEGG" id="smag:AN936_12800"/>
<protein>
    <submittedName>
        <fullName evidence="2">Epimerase</fullName>
    </submittedName>
</protein>
<evidence type="ECO:0000313" key="3">
    <source>
        <dbReference type="Proteomes" id="UP000058074"/>
    </source>
</evidence>
<sequence>MTNENTTTTALILGATGGIGGAIGAALRRRGWTVKALARDPAKAAAGWQNGSSPLWIAGDAMNEADVVAAAAGTSVIVHAVNPPGYRNWDRLVLPMIGNSLAAARAAGGARIILPGTVYNFEAGTTTVVDGTTPQSARSRKGAIRTKMERLLEDAAPDVPSLILRAGDFFGPGIRQSWFAQAMVTPGAPVRRIVNPAIGAGHSWAYLPDLAETFARLIEMPDRLDAFERLQFEGHVDASGTEMIEAVRAAVGRDIPVRAFPWWLMRCLAPFGGFPREVVEVEPYWRHPMRLDNRRLQRLLGNEPHTPLDTAVRHTLEALGCLDQRGTLSQAA</sequence>
<dbReference type="PATRIC" id="fig|33050.5.peg.2641"/>
<reference evidence="2 3" key="1">
    <citation type="journal article" date="2015" name="Genome Announc.">
        <title>Complete Genome Sequence of Polypropylene Glycol- and Polyethylene Glycol-Degrading Sphingopyxis macrogoltabida Strain EY-1.</title>
        <authorList>
            <person name="Ohtsubo Y."/>
            <person name="Nagata Y."/>
            <person name="Numata M."/>
            <person name="Tsuchikane K."/>
            <person name="Hosoyama A."/>
            <person name="Yamazoe A."/>
            <person name="Tsuda M."/>
            <person name="Fujita N."/>
            <person name="Kawai F."/>
        </authorList>
    </citation>
    <scope>NUCLEOTIDE SEQUENCE [LARGE SCALE GENOMIC DNA]</scope>
    <source>
        <strain evidence="2 3">EY-1</strain>
    </source>
</reference>
<dbReference type="Pfam" id="PF13460">
    <property type="entry name" value="NAD_binding_10"/>
    <property type="match status" value="1"/>
</dbReference>
<dbReference type="InterPro" id="IPR016040">
    <property type="entry name" value="NAD(P)-bd_dom"/>
</dbReference>
<dbReference type="PANTHER" id="PTHR48079:SF6">
    <property type="entry name" value="NAD(P)-BINDING DOMAIN-CONTAINING PROTEIN-RELATED"/>
    <property type="match status" value="1"/>
</dbReference>
<dbReference type="SUPFAM" id="SSF51735">
    <property type="entry name" value="NAD(P)-binding Rossmann-fold domains"/>
    <property type="match status" value="1"/>
</dbReference>
<dbReference type="Gene3D" id="3.40.50.720">
    <property type="entry name" value="NAD(P)-binding Rossmann-like Domain"/>
    <property type="match status" value="1"/>
</dbReference>
<gene>
    <name evidence="2" type="ORF">AN936_12800</name>
</gene>
<dbReference type="GO" id="GO:0004029">
    <property type="term" value="F:aldehyde dehydrogenase (NAD+) activity"/>
    <property type="evidence" value="ECO:0007669"/>
    <property type="project" value="TreeGrafter"/>
</dbReference>
<dbReference type="EMBL" id="CP012700">
    <property type="protein sequence ID" value="ALH81212.1"/>
    <property type="molecule type" value="Genomic_DNA"/>
</dbReference>
<name>A0A0N9V006_SPHMC</name>
<dbReference type="PANTHER" id="PTHR48079">
    <property type="entry name" value="PROTEIN YEEZ"/>
    <property type="match status" value="1"/>
</dbReference>